<dbReference type="SUPFAM" id="SSF54197">
    <property type="entry name" value="HIT-like"/>
    <property type="match status" value="1"/>
</dbReference>
<dbReference type="PANTHER" id="PTHR46648:SF1">
    <property type="entry name" value="ADENOSINE 5'-MONOPHOSPHORAMIDASE HNT1"/>
    <property type="match status" value="1"/>
</dbReference>
<reference evidence="3 4" key="2">
    <citation type="journal article" date="2010" name="Proc. Natl. Acad. Sci. U.S.A.">
        <title>Enigmatic, ultrasmall, uncultivated Archaea.</title>
        <authorList>
            <person name="Baker B.J."/>
            <person name="Comolli L.R."/>
            <person name="Dick G.J."/>
            <person name="Hauser L.J."/>
            <person name="Hyatt D."/>
            <person name="Dill B.D."/>
            <person name="Land M.L."/>
            <person name="Verberkmoes N.C."/>
            <person name="Hettich R.L."/>
            <person name="Banfield J.F."/>
        </authorList>
    </citation>
    <scope>NUCLEOTIDE SEQUENCE [LARGE SCALE GENOMIC DNA]</scope>
    <source>
        <strain evidence="3">ARMAN-2</strain>
    </source>
</reference>
<dbReference type="InterPro" id="IPR036265">
    <property type="entry name" value="HIT-like_sf"/>
</dbReference>
<proteinExistence type="predicted"/>
<sequence length="169" mass="19340">MTESNQNLSQKSECLFCKLGSGELPSYKIYEDENYFAILDIYPNITGQALVIPFKHVSSYVFDLEDRELEKFAIVTKKVARILERSLDNVRVHLVLEGTAINHLHAKLYPAIGMKNKNEHIYAEEFVYFPKYLGFVCTLLGPRANEDDLKELQKKILAANPDQSDLLGR</sequence>
<evidence type="ECO:0000256" key="1">
    <source>
        <dbReference type="PROSITE-ProRule" id="PRU00464"/>
    </source>
</evidence>
<protein>
    <submittedName>
        <fullName evidence="3">Histidine triad (HIT) protein</fullName>
    </submittedName>
</protein>
<dbReference type="PROSITE" id="PS51084">
    <property type="entry name" value="HIT_2"/>
    <property type="match status" value="1"/>
</dbReference>
<dbReference type="Proteomes" id="UP000332487">
    <property type="component" value="Unassembled WGS sequence"/>
</dbReference>
<dbReference type="Gene3D" id="3.30.428.10">
    <property type="entry name" value="HIT-like"/>
    <property type="match status" value="1"/>
</dbReference>
<dbReference type="InterPro" id="IPR001310">
    <property type="entry name" value="Histidine_triad_HIT"/>
</dbReference>
<dbReference type="AlphaFoldDB" id="C7DGK9"/>
<organism evidence="3 4">
    <name type="scientific">Candidatus Micrarchaeum acidiphilum ARMAN-2</name>
    <dbReference type="NCBI Taxonomy" id="425595"/>
    <lineage>
        <taxon>Archaea</taxon>
        <taxon>Candidatus Micrarchaeota</taxon>
        <taxon>Candidatus Micrarchaeia</taxon>
        <taxon>Candidatus Micrarchaeales</taxon>
        <taxon>Candidatus Micrarchaeaceae</taxon>
        <taxon>Candidatus Micrarchaeum</taxon>
    </lineage>
</organism>
<feature type="domain" description="HIT" evidence="2">
    <location>
        <begin position="15"/>
        <end position="119"/>
    </location>
</feature>
<dbReference type="Pfam" id="PF01230">
    <property type="entry name" value="HIT"/>
    <property type="match status" value="1"/>
</dbReference>
<name>C7DGK9_MICA2</name>
<dbReference type="GO" id="GO:0003824">
    <property type="term" value="F:catalytic activity"/>
    <property type="evidence" value="ECO:0007669"/>
    <property type="project" value="InterPro"/>
</dbReference>
<dbReference type="EMBL" id="GG697238">
    <property type="protein sequence ID" value="EET90356.1"/>
    <property type="molecule type" value="Genomic_DNA"/>
</dbReference>
<dbReference type="PANTHER" id="PTHR46648">
    <property type="entry name" value="HIT FAMILY PROTEIN 1"/>
    <property type="match status" value="1"/>
</dbReference>
<dbReference type="InterPro" id="IPR011146">
    <property type="entry name" value="HIT-like"/>
</dbReference>
<dbReference type="GO" id="GO:0009117">
    <property type="term" value="P:nucleotide metabolic process"/>
    <property type="evidence" value="ECO:0007669"/>
    <property type="project" value="TreeGrafter"/>
</dbReference>
<reference evidence="3 4" key="1">
    <citation type="journal article" date="2009" name="Genome Biol.">
        <title>Community-wide analysis of microbial genome sequence signatures.</title>
        <authorList>
            <person name="Dick G.J."/>
            <person name="Andersson A.F."/>
            <person name="Baker B.J."/>
            <person name="Simmons S.L."/>
            <person name="Thomas B.C."/>
            <person name="Yelton A.P."/>
            <person name="Banfield J.F."/>
        </authorList>
    </citation>
    <scope>NUCLEOTIDE SEQUENCE [LARGE SCALE GENOMIC DNA]</scope>
    <source>
        <strain evidence="3">ARMAN-2</strain>
    </source>
</reference>
<dbReference type="PRINTS" id="PR00332">
    <property type="entry name" value="HISTRIAD"/>
</dbReference>
<comment type="caution">
    <text evidence="1">Lacks conserved residue(s) required for the propagation of feature annotation.</text>
</comment>
<keyword evidence="4" id="KW-1185">Reference proteome</keyword>
<evidence type="ECO:0000313" key="4">
    <source>
        <dbReference type="Proteomes" id="UP000332487"/>
    </source>
</evidence>
<gene>
    <name evidence="3" type="ORF">UNLARM2_0211</name>
</gene>
<evidence type="ECO:0000259" key="2">
    <source>
        <dbReference type="PROSITE" id="PS51084"/>
    </source>
</evidence>
<evidence type="ECO:0000313" key="3">
    <source>
        <dbReference type="EMBL" id="EET90356.1"/>
    </source>
</evidence>
<accession>C7DGK9</accession>